<reference evidence="1 2" key="1">
    <citation type="submission" date="2024-03" db="EMBL/GenBank/DDBJ databases">
        <title>Reference genomes for the five species model microbial community.</title>
        <authorList>
            <person name="Padfield D."/>
        </authorList>
    </citation>
    <scope>NUCLEOTIDE SEQUENCE [LARGE SCALE GENOMIC DNA]</scope>
    <source>
        <strain evidence="1 2">AB1</strain>
    </source>
</reference>
<organism evidence="1 2">
    <name type="scientific">Achromobacter veterisilvae</name>
    <dbReference type="NCBI Taxonomy" id="2069367"/>
    <lineage>
        <taxon>Bacteria</taxon>
        <taxon>Pseudomonadati</taxon>
        <taxon>Pseudomonadota</taxon>
        <taxon>Betaproteobacteria</taxon>
        <taxon>Burkholderiales</taxon>
        <taxon>Alcaligenaceae</taxon>
        <taxon>Achromobacter</taxon>
    </lineage>
</organism>
<protein>
    <submittedName>
        <fullName evidence="1">Uncharacterized protein</fullName>
    </submittedName>
</protein>
<proteinExistence type="predicted"/>
<dbReference type="RefSeq" id="WP_338880427.1">
    <property type="nucleotide sequence ID" value="NZ_CP148753.1"/>
</dbReference>
<accession>A0ABZ2S396</accession>
<gene>
    <name evidence="1" type="ORF">WHX56_03345</name>
</gene>
<dbReference type="EMBL" id="CP148753">
    <property type="protein sequence ID" value="WXR74545.1"/>
    <property type="molecule type" value="Genomic_DNA"/>
</dbReference>
<evidence type="ECO:0000313" key="1">
    <source>
        <dbReference type="EMBL" id="WXR74545.1"/>
    </source>
</evidence>
<name>A0ABZ2S396_9BURK</name>
<sequence>MKRRFIPLNAKALLTPSFKNADTFADLVGDFLTRLPTFAPGRWGVIEPINLSLSMPEIREFLQCGSSNIMWKRNVPPKGWGVFRKRTNPLRGPQLASHHLDVSVEKNDQVLDLISYMNHLSRWAGVEYAHCDTLSLPYVDVAHKNGLAPYRDIISIYTYMLVKALPDVMWFQIFGPAYVRLIGLDKILSAPAYKVEQLGPETVSVQLSESLFDLHDRYDEVDIVRKKVKQHLDDNIFFDPRNEKDHVYRVPQFEFPE</sequence>
<keyword evidence="2" id="KW-1185">Reference proteome</keyword>
<dbReference type="Proteomes" id="UP001456224">
    <property type="component" value="Chromosome"/>
</dbReference>
<evidence type="ECO:0000313" key="2">
    <source>
        <dbReference type="Proteomes" id="UP001456224"/>
    </source>
</evidence>